<keyword evidence="3" id="KW-0819">tRNA processing</keyword>
<evidence type="ECO:0000313" key="12">
    <source>
        <dbReference type="Proteomes" id="UP001627408"/>
    </source>
</evidence>
<dbReference type="Proteomes" id="UP001627408">
    <property type="component" value="Unassembled WGS sequence"/>
</dbReference>
<feature type="domain" description="Poly A polymerase head" evidence="9">
    <location>
        <begin position="37"/>
        <end position="157"/>
    </location>
</feature>
<evidence type="ECO:0000256" key="8">
    <source>
        <dbReference type="RuleBase" id="RU003953"/>
    </source>
</evidence>
<keyword evidence="5" id="KW-0479">Metal-binding</keyword>
<dbReference type="RefSeq" id="WP_407591148.1">
    <property type="nucleotide sequence ID" value="NZ_JBHDIY010000002.1"/>
</dbReference>
<evidence type="ECO:0000256" key="3">
    <source>
        <dbReference type="ARBA" id="ARBA00022694"/>
    </source>
</evidence>
<evidence type="ECO:0000313" key="11">
    <source>
        <dbReference type="EMBL" id="MFL4469353.1"/>
    </source>
</evidence>
<evidence type="ECO:0000256" key="2">
    <source>
        <dbReference type="ARBA" id="ARBA00022679"/>
    </source>
</evidence>
<dbReference type="InterPro" id="IPR043519">
    <property type="entry name" value="NT_sf"/>
</dbReference>
<keyword evidence="7" id="KW-0460">Magnesium</keyword>
<reference evidence="11 12" key="1">
    <citation type="submission" date="2024-08" db="EMBL/GenBank/DDBJ databases">
        <title>Tateyamaria sp. nov., isolated from marine algae.</title>
        <authorList>
            <person name="Choi B.J."/>
            <person name="Kim J.M."/>
            <person name="Lee J.K."/>
            <person name="Choi D.G."/>
            <person name="Bayburt H."/>
            <person name="Baek J.H."/>
            <person name="Han D.M."/>
            <person name="Jeon C.O."/>
        </authorList>
    </citation>
    <scope>NUCLEOTIDE SEQUENCE [LARGE SCALE GENOMIC DNA]</scope>
    <source>
        <strain evidence="11 12">KMU-156</strain>
    </source>
</reference>
<evidence type="ECO:0000256" key="6">
    <source>
        <dbReference type="ARBA" id="ARBA00022741"/>
    </source>
</evidence>
<dbReference type="CDD" id="cd05398">
    <property type="entry name" value="NT_ClassII-CCAase"/>
    <property type="match status" value="1"/>
</dbReference>
<dbReference type="PANTHER" id="PTHR46173:SF1">
    <property type="entry name" value="CCA TRNA NUCLEOTIDYLTRANSFERASE 1, MITOCHONDRIAL"/>
    <property type="match status" value="1"/>
</dbReference>
<accession>A0ABW8UW04</accession>
<dbReference type="Gene3D" id="3.30.460.10">
    <property type="entry name" value="Beta Polymerase, domain 2"/>
    <property type="match status" value="1"/>
</dbReference>
<dbReference type="Pfam" id="PF01743">
    <property type="entry name" value="PolyA_pol"/>
    <property type="match status" value="1"/>
</dbReference>
<dbReference type="SUPFAM" id="SSF81891">
    <property type="entry name" value="Poly A polymerase C-terminal region-like"/>
    <property type="match status" value="1"/>
</dbReference>
<protein>
    <submittedName>
        <fullName evidence="11">CCA tRNA nucleotidyltransferase</fullName>
    </submittedName>
</protein>
<evidence type="ECO:0000256" key="7">
    <source>
        <dbReference type="ARBA" id="ARBA00022842"/>
    </source>
</evidence>
<sequence>MDRRTSQKLDPDTPFLNNPSALALCEVLERAGHKALFVGGCVRNAVMGLPATDIDIATDATPRRVTEVTEAAGYRAVPTGVAHGTVTVVVDGHSFEVTTFRRDVDTDGRRAVVAFSENIEDDARRRDFTMNAIYADRAGRLVDPLNGLPDLRAGHVRFIEDAGQRIREDYLRTLRFFRFHAYYASPDLGWDADALAGIAANLDGLQTLSAERVGAEMIKLLSAPDPAPALAVMAQTGVLSSILPGADPTFVAPVVHLEQSVGADPDPMTRLAALGGEDAVNRLRLSRSDQKCLEQVRAQSTSLLGARAIGHVAGVRAGVGAILLRAALSNTAVSVSSVDAVTEGAKKEFPIKASDLPNLQGKALGDRLAALKQDWLASDLAKSKNALLGA</sequence>
<dbReference type="InterPro" id="IPR002646">
    <property type="entry name" value="PolA_pol_head_dom"/>
</dbReference>
<comment type="cofactor">
    <cofactor evidence="1">
        <name>Mg(2+)</name>
        <dbReference type="ChEBI" id="CHEBI:18420"/>
    </cofactor>
</comment>
<keyword evidence="8" id="KW-0694">RNA-binding</keyword>
<gene>
    <name evidence="11" type="ORF">ACERZ8_05515</name>
</gene>
<dbReference type="Pfam" id="PF12627">
    <property type="entry name" value="PolyA_pol_RNAbd"/>
    <property type="match status" value="1"/>
</dbReference>
<evidence type="ECO:0000256" key="5">
    <source>
        <dbReference type="ARBA" id="ARBA00022723"/>
    </source>
</evidence>
<comment type="caution">
    <text evidence="11">The sequence shown here is derived from an EMBL/GenBank/DDBJ whole genome shotgun (WGS) entry which is preliminary data.</text>
</comment>
<comment type="similarity">
    <text evidence="8">Belongs to the tRNA nucleotidyltransferase/poly(A) polymerase family.</text>
</comment>
<evidence type="ECO:0000259" key="9">
    <source>
        <dbReference type="Pfam" id="PF01743"/>
    </source>
</evidence>
<evidence type="ECO:0000256" key="1">
    <source>
        <dbReference type="ARBA" id="ARBA00001946"/>
    </source>
</evidence>
<name>A0ABW8UW04_9RHOB</name>
<dbReference type="InterPro" id="IPR050264">
    <property type="entry name" value="Bact_CCA-adding_enz_type3_sf"/>
</dbReference>
<organism evidence="11 12">
    <name type="scientific">Tateyamaria armeniaca</name>
    <dbReference type="NCBI Taxonomy" id="2518930"/>
    <lineage>
        <taxon>Bacteria</taxon>
        <taxon>Pseudomonadati</taxon>
        <taxon>Pseudomonadota</taxon>
        <taxon>Alphaproteobacteria</taxon>
        <taxon>Rhodobacterales</taxon>
        <taxon>Roseobacteraceae</taxon>
        <taxon>Tateyamaria</taxon>
    </lineage>
</organism>
<proteinExistence type="inferred from homology"/>
<evidence type="ECO:0000256" key="4">
    <source>
        <dbReference type="ARBA" id="ARBA00022695"/>
    </source>
</evidence>
<dbReference type="Gene3D" id="1.10.3090.10">
    <property type="entry name" value="cca-adding enzyme, domain 2"/>
    <property type="match status" value="1"/>
</dbReference>
<evidence type="ECO:0000259" key="10">
    <source>
        <dbReference type="Pfam" id="PF12627"/>
    </source>
</evidence>
<keyword evidence="12" id="KW-1185">Reference proteome</keyword>
<keyword evidence="4" id="KW-0548">Nucleotidyltransferase</keyword>
<dbReference type="InterPro" id="IPR032828">
    <property type="entry name" value="PolyA_RNA-bd"/>
</dbReference>
<dbReference type="SUPFAM" id="SSF81301">
    <property type="entry name" value="Nucleotidyltransferase"/>
    <property type="match status" value="1"/>
</dbReference>
<dbReference type="EMBL" id="JBHDIY010000002">
    <property type="protein sequence ID" value="MFL4469353.1"/>
    <property type="molecule type" value="Genomic_DNA"/>
</dbReference>
<keyword evidence="2 8" id="KW-0808">Transferase</keyword>
<feature type="domain" description="tRNA nucleotidyltransferase/poly(A) polymerase RNA and SrmB- binding" evidence="10">
    <location>
        <begin position="194"/>
        <end position="247"/>
    </location>
</feature>
<dbReference type="PANTHER" id="PTHR46173">
    <property type="entry name" value="CCA TRNA NUCLEOTIDYLTRANSFERASE 1, MITOCHONDRIAL"/>
    <property type="match status" value="1"/>
</dbReference>
<keyword evidence="6" id="KW-0547">Nucleotide-binding</keyword>